<dbReference type="SUPFAM" id="SSF53335">
    <property type="entry name" value="S-adenosyl-L-methionine-dependent methyltransferases"/>
    <property type="match status" value="1"/>
</dbReference>
<sequence>MHSEPSIAASGEMHLSTRHPEAPRVLEAEASALASDLVERLMAPPVGRRRLRSGIDGFETLMTRTRAALSAKQRALGYAPRARGKEEAAETQYCKDLRKRLGQWRAVIAALRQIEKRANFALIPADRPILDPRAGMEEILDITFTRAHRAVNPAVQTKDAAAHGCFADIPTRVSLFLEIAQLAYRVLLARRHTGPGRFLDVGCGSGIKVALATQIFATADGIEYDPGYAENARRALPLLRADRGRIFEGDALAFDSYGDYDVIYLYRPMQNDALMRQLEERILDQARPGTLLLAPYAMIEAHCPRIRKIAHCVYAVGLSAAEVEGLKRQTLRIGPHIVAPDRRLPKQIGWLAPLWEACEANGFDPALWA</sequence>
<dbReference type="GO" id="GO:0008168">
    <property type="term" value="F:methyltransferase activity"/>
    <property type="evidence" value="ECO:0007669"/>
    <property type="project" value="UniProtKB-KW"/>
</dbReference>
<organism evidence="1 2">
    <name type="scientific">Albidovulum sediminicola</name>
    <dbReference type="NCBI Taxonomy" id="2984331"/>
    <lineage>
        <taxon>Bacteria</taxon>
        <taxon>Pseudomonadati</taxon>
        <taxon>Pseudomonadota</taxon>
        <taxon>Alphaproteobacteria</taxon>
        <taxon>Rhodobacterales</taxon>
        <taxon>Paracoccaceae</taxon>
        <taxon>Albidovulum</taxon>
    </lineage>
</organism>
<evidence type="ECO:0000313" key="2">
    <source>
        <dbReference type="Proteomes" id="UP001652503"/>
    </source>
</evidence>
<keyword evidence="2" id="KW-1185">Reference proteome</keyword>
<comment type="caution">
    <text evidence="1">The sequence shown here is derived from an EMBL/GenBank/DDBJ whole genome shotgun (WGS) entry which is preliminary data.</text>
</comment>
<dbReference type="InterPro" id="IPR029063">
    <property type="entry name" value="SAM-dependent_MTases_sf"/>
</dbReference>
<dbReference type="GO" id="GO:0032259">
    <property type="term" value="P:methylation"/>
    <property type="evidence" value="ECO:0007669"/>
    <property type="project" value="UniProtKB-KW"/>
</dbReference>
<dbReference type="Pfam" id="PF01135">
    <property type="entry name" value="PCMT"/>
    <property type="match status" value="1"/>
</dbReference>
<dbReference type="Proteomes" id="UP001652503">
    <property type="component" value="Unassembled WGS sequence"/>
</dbReference>
<evidence type="ECO:0000313" key="1">
    <source>
        <dbReference type="EMBL" id="MCV2863428.1"/>
    </source>
</evidence>
<keyword evidence="1" id="KW-0489">Methyltransferase</keyword>
<name>A0ABT2YX17_9RHOB</name>
<protein>
    <submittedName>
        <fullName evidence="1">Class I SAM-dependent methyltransferase</fullName>
    </submittedName>
</protein>
<accession>A0ABT2YX17</accession>
<dbReference type="Gene3D" id="3.40.50.150">
    <property type="entry name" value="Vaccinia Virus protein VP39"/>
    <property type="match status" value="1"/>
</dbReference>
<dbReference type="EMBL" id="JAOWLA010000001">
    <property type="protein sequence ID" value="MCV2863428.1"/>
    <property type="molecule type" value="Genomic_DNA"/>
</dbReference>
<dbReference type="CDD" id="cd02440">
    <property type="entry name" value="AdoMet_MTases"/>
    <property type="match status" value="1"/>
</dbReference>
<gene>
    <name evidence="1" type="ORF">OE647_01595</name>
</gene>
<proteinExistence type="predicted"/>
<reference evidence="1 2" key="1">
    <citation type="submission" date="2022-10" db="EMBL/GenBank/DDBJ databases">
        <title>Defluviimonas sp. nov., isolated from ocean surface water.</title>
        <authorList>
            <person name="He W."/>
            <person name="Wang L."/>
            <person name="Zhang D.-F."/>
        </authorList>
    </citation>
    <scope>NUCLEOTIDE SEQUENCE [LARGE SCALE GENOMIC DNA]</scope>
    <source>
        <strain evidence="1 2">WL0075</strain>
    </source>
</reference>
<keyword evidence="1" id="KW-0808">Transferase</keyword>